<dbReference type="RefSeq" id="WP_208148566.1">
    <property type="nucleotide sequence ID" value="NZ_JAGETV010000007.1"/>
</dbReference>
<accession>A0ABS3Q458</accession>
<dbReference type="Proteomes" id="UP000664835">
    <property type="component" value="Unassembled WGS sequence"/>
</dbReference>
<gene>
    <name evidence="1" type="ORF">J3998_05980</name>
</gene>
<dbReference type="PANTHER" id="PTHR11102">
    <property type="entry name" value="SEL-1-LIKE PROTEIN"/>
    <property type="match status" value="1"/>
</dbReference>
<protein>
    <submittedName>
        <fullName evidence="1">SEL1-like repeat protein</fullName>
    </submittedName>
</protein>
<dbReference type="InterPro" id="IPR021352">
    <property type="entry name" value="DUF2971"/>
</dbReference>
<dbReference type="Pfam" id="PF08238">
    <property type="entry name" value="Sel1"/>
    <property type="match status" value="8"/>
</dbReference>
<evidence type="ECO:0000313" key="2">
    <source>
        <dbReference type="Proteomes" id="UP000664835"/>
    </source>
</evidence>
<dbReference type="Gene3D" id="1.25.40.10">
    <property type="entry name" value="Tetratricopeptide repeat domain"/>
    <property type="match status" value="3"/>
</dbReference>
<dbReference type="SUPFAM" id="SSF81901">
    <property type="entry name" value="HCP-like"/>
    <property type="match status" value="3"/>
</dbReference>
<dbReference type="SMART" id="SM00671">
    <property type="entry name" value="SEL1"/>
    <property type="match status" value="10"/>
</dbReference>
<dbReference type="InterPro" id="IPR050767">
    <property type="entry name" value="Sel1_AlgK"/>
</dbReference>
<reference evidence="1 2" key="1">
    <citation type="submission" date="2021-03" db="EMBL/GenBank/DDBJ databases">
        <title>Thiomicrorhabdus sp.nov.,novel sulfur-oxidizing bacteria isolated from coastal sediment.</title>
        <authorList>
            <person name="Liu X."/>
        </authorList>
    </citation>
    <scope>NUCLEOTIDE SEQUENCE [LARGE SCALE GENOMIC DNA]</scope>
    <source>
        <strain evidence="1 2">6S2-11</strain>
    </source>
</reference>
<dbReference type="Pfam" id="PF11185">
    <property type="entry name" value="DUF2971"/>
    <property type="match status" value="1"/>
</dbReference>
<dbReference type="PANTHER" id="PTHR11102:SF160">
    <property type="entry name" value="ERAD-ASSOCIATED E3 UBIQUITIN-PROTEIN LIGASE COMPONENT HRD3"/>
    <property type="match status" value="1"/>
</dbReference>
<proteinExistence type="predicted"/>
<dbReference type="InterPro" id="IPR011990">
    <property type="entry name" value="TPR-like_helical_dom_sf"/>
</dbReference>
<comment type="caution">
    <text evidence="1">The sequence shown here is derived from an EMBL/GenBank/DDBJ whole genome shotgun (WGS) entry which is preliminary data.</text>
</comment>
<organism evidence="1 2">
    <name type="scientific">Thiomicrorhabdus marina</name>
    <dbReference type="NCBI Taxonomy" id="2818442"/>
    <lineage>
        <taxon>Bacteria</taxon>
        <taxon>Pseudomonadati</taxon>
        <taxon>Pseudomonadota</taxon>
        <taxon>Gammaproteobacteria</taxon>
        <taxon>Thiotrichales</taxon>
        <taxon>Piscirickettsiaceae</taxon>
        <taxon>Thiomicrorhabdus</taxon>
    </lineage>
</organism>
<evidence type="ECO:0000313" key="1">
    <source>
        <dbReference type="EMBL" id="MBO1927120.1"/>
    </source>
</evidence>
<sequence length="762" mass="87051">MTNEEYLELVKLKAKQNDPAALHLLAMMYKDGKSNKQGDPFEQNLSKFLECEKKAAELGNIDALMTLAKTYKDGLEPDIQTDNDLYIHYLSGAAKKENIEALNLLANEYLNGKVIEKNLNKFYELTQTAASTGDLTSLFNYAIAQRDGLGTEKNLNAYTSILRELAEQDYADAIYNLSLCYQSGDGVPQSDESFVSWTIKGANLNHPEAVLNLGLIHKKGLLTPVDINSYKYWLNKAIDLNSGRAHFQLGMEYYSNGIFPQNNERFVRLLEAAAKLGFVDASVNLAFYFKDSGNSEEALKWTRFGAENNIPQSQHNLAIMHKEGYHETVNLSNYIYWLEKAAESNYAPSLANLAHAYLSGIGVNVDYDKHIELLEKAAEIGDPNSIHFLAEYYYFGSIAQEKRAFPEDLDKAEELFRIVEKFKANGLRGFIYANSIEASKNSSVMTKESLTIIIYNLLELHKKIIEIKENKHKVNASEFGEISHFTSYSALQSMLQNNSTNVLRLYNAAYMNDPLEGRTLTRETSLLEWIFDRENKHELHSYDFGKQKYSIYLASFTLEKADRLDLWRAYGNDGDGFSISVPSSIFINNNNSHLIQSSYSSDNTVQNNDEDGLNFNLYKVIYDNRSTQETIDLISPYIKNIKAILESIEDKPRRMIKNTLKVVLSDLLYLYKNEEYSSEKEARIITSQKMSSNLLKIDEYRTPGRLFMTTKPFLFSWPKSKITIGPKVKDKEHYFLKLQYDLTNLGFDNTTEILFSSIEYRD</sequence>
<dbReference type="InterPro" id="IPR006597">
    <property type="entry name" value="Sel1-like"/>
</dbReference>
<dbReference type="EMBL" id="JAGETV010000007">
    <property type="protein sequence ID" value="MBO1927120.1"/>
    <property type="molecule type" value="Genomic_DNA"/>
</dbReference>
<keyword evidence="2" id="KW-1185">Reference proteome</keyword>
<name>A0ABS3Q458_9GAMM</name>